<reference evidence="2" key="1">
    <citation type="submission" date="2014-09" db="EMBL/GenBank/DDBJ databases">
        <authorList>
            <person name="Magalhaes I.L.F."/>
            <person name="Oliveira U."/>
            <person name="Santos F.R."/>
            <person name="Vidigal T.H.D.A."/>
            <person name="Brescovit A.D."/>
            <person name="Santos A.J."/>
        </authorList>
    </citation>
    <scope>NUCLEOTIDE SEQUENCE</scope>
    <source>
        <tissue evidence="2">Shoot tissue taken approximately 20 cm above the soil surface</tissue>
    </source>
</reference>
<evidence type="ECO:0000313" key="2">
    <source>
        <dbReference type="EMBL" id="JAD98987.1"/>
    </source>
</evidence>
<proteinExistence type="predicted"/>
<keyword evidence="1" id="KW-1133">Transmembrane helix</keyword>
<feature type="transmembrane region" description="Helical" evidence="1">
    <location>
        <begin position="31"/>
        <end position="51"/>
    </location>
</feature>
<dbReference type="AlphaFoldDB" id="A0A0A9ESI2"/>
<keyword evidence="1" id="KW-0472">Membrane</keyword>
<dbReference type="EMBL" id="GBRH01198908">
    <property type="protein sequence ID" value="JAD98987.1"/>
    <property type="molecule type" value="Transcribed_RNA"/>
</dbReference>
<protein>
    <submittedName>
        <fullName evidence="2">Uncharacterized protein</fullName>
    </submittedName>
</protein>
<reference evidence="2" key="2">
    <citation type="journal article" date="2015" name="Data Brief">
        <title>Shoot transcriptome of the giant reed, Arundo donax.</title>
        <authorList>
            <person name="Barrero R.A."/>
            <person name="Guerrero F.D."/>
            <person name="Moolhuijzen P."/>
            <person name="Goolsby J.A."/>
            <person name="Tidwell J."/>
            <person name="Bellgard S.E."/>
            <person name="Bellgard M.I."/>
        </authorList>
    </citation>
    <scope>NUCLEOTIDE SEQUENCE</scope>
    <source>
        <tissue evidence="2">Shoot tissue taken approximately 20 cm above the soil surface</tissue>
    </source>
</reference>
<name>A0A0A9ESI2_ARUDO</name>
<accession>A0A0A9ESI2</accession>
<organism evidence="2">
    <name type="scientific">Arundo donax</name>
    <name type="common">Giant reed</name>
    <name type="synonym">Donax arundinaceus</name>
    <dbReference type="NCBI Taxonomy" id="35708"/>
    <lineage>
        <taxon>Eukaryota</taxon>
        <taxon>Viridiplantae</taxon>
        <taxon>Streptophyta</taxon>
        <taxon>Embryophyta</taxon>
        <taxon>Tracheophyta</taxon>
        <taxon>Spermatophyta</taxon>
        <taxon>Magnoliopsida</taxon>
        <taxon>Liliopsida</taxon>
        <taxon>Poales</taxon>
        <taxon>Poaceae</taxon>
        <taxon>PACMAD clade</taxon>
        <taxon>Arundinoideae</taxon>
        <taxon>Arundineae</taxon>
        <taxon>Arundo</taxon>
    </lineage>
</organism>
<sequence length="66" mass="7638">MLQSKTQDSGINIKVIGHIELIKQEYITQHIIIILALVVWYQSYTTYIHLAGSCRDGRRNKEEGSY</sequence>
<keyword evidence="1" id="KW-0812">Transmembrane</keyword>
<evidence type="ECO:0000256" key="1">
    <source>
        <dbReference type="SAM" id="Phobius"/>
    </source>
</evidence>